<proteinExistence type="predicted"/>
<comment type="caution">
    <text evidence="3">The sequence shown here is derived from an EMBL/GenBank/DDBJ whole genome shotgun (WGS) entry which is preliminary data.</text>
</comment>
<keyword evidence="4" id="KW-1185">Reference proteome</keyword>
<sequence length="185" mass="20706">MTGSGGCSRPAGSPDALLWRAQRAEAEFARLESQLKSKERQVTELQMALAHSTARHYAVEDRLERELECLRAMVPPGGWIDRFTGTAQRPWGDGLRDPEGGVIIHLPYVTAVLSVLFDAIYLFWKDYDADNPPKSSTVARAIDERLDFRAQSNGEASRSGQAYASAIRPDCIKEADNRHHVRRRV</sequence>
<evidence type="ECO:0000256" key="2">
    <source>
        <dbReference type="SAM" id="Phobius"/>
    </source>
</evidence>
<keyword evidence="2" id="KW-0812">Transmembrane</keyword>
<evidence type="ECO:0000313" key="3">
    <source>
        <dbReference type="EMBL" id="KLU20587.1"/>
    </source>
</evidence>
<keyword evidence="1" id="KW-0175">Coiled coil</keyword>
<dbReference type="PATRIC" id="fig|908627.4.peg.9150"/>
<name>A0A0J1CIU8_9BURK</name>
<reference evidence="3 4" key="1">
    <citation type="journal article" date="2015" name="Genome Announc.">
        <title>Draft Genome Sequence of Burkholderia sp. Strain PML1(12), an Ectomycorrhizosphere-Inhabiting Bacterium with Effective Mineral-Weathering Ability.</title>
        <authorList>
            <person name="Uroz S."/>
            <person name="Oger P."/>
        </authorList>
    </citation>
    <scope>NUCLEOTIDE SEQUENCE [LARGE SCALE GENOMIC DNA]</scope>
    <source>
        <strain evidence="4">PML1(12)</strain>
    </source>
</reference>
<accession>A0A0J1CIU8</accession>
<evidence type="ECO:0000256" key="1">
    <source>
        <dbReference type="SAM" id="Coils"/>
    </source>
</evidence>
<protein>
    <submittedName>
        <fullName evidence="3">Uncharacterized protein</fullName>
    </submittedName>
</protein>
<organism evidence="3 4">
    <name type="scientific">Caballeronia mineralivorans PML1(12)</name>
    <dbReference type="NCBI Taxonomy" id="908627"/>
    <lineage>
        <taxon>Bacteria</taxon>
        <taxon>Pseudomonadati</taxon>
        <taxon>Pseudomonadota</taxon>
        <taxon>Betaproteobacteria</taxon>
        <taxon>Burkholderiales</taxon>
        <taxon>Burkholderiaceae</taxon>
        <taxon>Caballeronia</taxon>
    </lineage>
</organism>
<dbReference type="Proteomes" id="UP000035963">
    <property type="component" value="Unassembled WGS sequence"/>
</dbReference>
<dbReference type="EMBL" id="AEJF01000249">
    <property type="protein sequence ID" value="KLU20587.1"/>
    <property type="molecule type" value="Genomic_DNA"/>
</dbReference>
<keyword evidence="2" id="KW-0472">Membrane</keyword>
<dbReference type="OrthoDB" id="9107441at2"/>
<gene>
    <name evidence="3" type="ORF">EOS_40750</name>
</gene>
<dbReference type="AlphaFoldDB" id="A0A0J1CIU8"/>
<evidence type="ECO:0000313" key="4">
    <source>
        <dbReference type="Proteomes" id="UP000035963"/>
    </source>
</evidence>
<keyword evidence="2" id="KW-1133">Transmembrane helix</keyword>
<feature type="transmembrane region" description="Helical" evidence="2">
    <location>
        <begin position="102"/>
        <end position="124"/>
    </location>
</feature>
<feature type="coiled-coil region" evidence="1">
    <location>
        <begin position="21"/>
        <end position="48"/>
    </location>
</feature>